<gene>
    <name evidence="1" type="ORF">B296_00017906</name>
</gene>
<protein>
    <submittedName>
        <fullName evidence="1">Uncharacterized protein</fullName>
    </submittedName>
</protein>
<dbReference type="Proteomes" id="UP000287651">
    <property type="component" value="Unassembled WGS sequence"/>
</dbReference>
<proteinExistence type="predicted"/>
<name>A0A426ZFW1_ENSVE</name>
<comment type="caution">
    <text evidence="1">The sequence shown here is derived from an EMBL/GenBank/DDBJ whole genome shotgun (WGS) entry which is preliminary data.</text>
</comment>
<sequence length="95" mass="10509">MAGACRRTQRPRPCRKGWLPTARLQWVASRLRLSPTRVTAPVGAALAQGGTARWQLPTSTTCSTTACVGQRRQLRSEGKGRGLRHAFEKRMIIPL</sequence>
<evidence type="ECO:0000313" key="2">
    <source>
        <dbReference type="Proteomes" id="UP000287651"/>
    </source>
</evidence>
<reference evidence="1 2" key="1">
    <citation type="journal article" date="2014" name="Agronomy (Basel)">
        <title>A Draft Genome Sequence for Ensete ventricosum, the Drought-Tolerant Tree Against Hunger.</title>
        <authorList>
            <person name="Harrison J."/>
            <person name="Moore K.A."/>
            <person name="Paszkiewicz K."/>
            <person name="Jones T."/>
            <person name="Grant M."/>
            <person name="Ambacheew D."/>
            <person name="Muzemil S."/>
            <person name="Studholme D.J."/>
        </authorList>
    </citation>
    <scope>NUCLEOTIDE SEQUENCE [LARGE SCALE GENOMIC DNA]</scope>
</reference>
<dbReference type="EMBL" id="AMZH03006824">
    <property type="protein sequence ID" value="RRT62854.1"/>
    <property type="molecule type" value="Genomic_DNA"/>
</dbReference>
<accession>A0A426ZFW1</accession>
<evidence type="ECO:0000313" key="1">
    <source>
        <dbReference type="EMBL" id="RRT62854.1"/>
    </source>
</evidence>
<organism evidence="1 2">
    <name type="scientific">Ensete ventricosum</name>
    <name type="common">Abyssinian banana</name>
    <name type="synonym">Musa ensete</name>
    <dbReference type="NCBI Taxonomy" id="4639"/>
    <lineage>
        <taxon>Eukaryota</taxon>
        <taxon>Viridiplantae</taxon>
        <taxon>Streptophyta</taxon>
        <taxon>Embryophyta</taxon>
        <taxon>Tracheophyta</taxon>
        <taxon>Spermatophyta</taxon>
        <taxon>Magnoliopsida</taxon>
        <taxon>Liliopsida</taxon>
        <taxon>Zingiberales</taxon>
        <taxon>Musaceae</taxon>
        <taxon>Ensete</taxon>
    </lineage>
</organism>
<dbReference type="AlphaFoldDB" id="A0A426ZFW1"/>